<keyword evidence="1" id="KW-1015">Disulfide bond</keyword>
<feature type="domain" description="ShKT" evidence="3">
    <location>
        <begin position="185"/>
        <end position="219"/>
    </location>
</feature>
<proteinExistence type="predicted"/>
<evidence type="ECO:0000256" key="1">
    <source>
        <dbReference type="PROSITE-ProRule" id="PRU01005"/>
    </source>
</evidence>
<feature type="disulfide bond" evidence="1">
    <location>
        <begin position="245"/>
        <end position="263"/>
    </location>
</feature>
<dbReference type="PANTHER" id="PTHR21724">
    <property type="entry name" value="SHKT DOMAIN-CONTAINING PROTEIN"/>
    <property type="match status" value="1"/>
</dbReference>
<dbReference type="InterPro" id="IPR003582">
    <property type="entry name" value="ShKT_dom"/>
</dbReference>
<feature type="signal peptide" evidence="2">
    <location>
        <begin position="1"/>
        <end position="47"/>
    </location>
</feature>
<reference evidence="4" key="1">
    <citation type="submission" date="2021-01" db="UniProtKB">
        <authorList>
            <consortium name="EnsemblMetazoa"/>
        </authorList>
    </citation>
    <scope>IDENTIFICATION</scope>
</reference>
<organism evidence="4 5">
    <name type="scientific">Clytia hemisphaerica</name>
    <dbReference type="NCBI Taxonomy" id="252671"/>
    <lineage>
        <taxon>Eukaryota</taxon>
        <taxon>Metazoa</taxon>
        <taxon>Cnidaria</taxon>
        <taxon>Hydrozoa</taxon>
        <taxon>Hydroidolina</taxon>
        <taxon>Leptothecata</taxon>
        <taxon>Obeliida</taxon>
        <taxon>Clytiidae</taxon>
        <taxon>Clytia</taxon>
    </lineage>
</organism>
<dbReference type="EnsemblMetazoa" id="CLYHEMT003948.1">
    <property type="protein sequence ID" value="CLYHEMP003948.1"/>
    <property type="gene ID" value="CLYHEMG003948"/>
</dbReference>
<feature type="domain" description="ShKT" evidence="3">
    <location>
        <begin position="49"/>
        <end position="84"/>
    </location>
</feature>
<keyword evidence="5" id="KW-1185">Reference proteome</keyword>
<name>A0A7M5TYX2_9CNID</name>
<evidence type="ECO:0000256" key="2">
    <source>
        <dbReference type="SAM" id="SignalP"/>
    </source>
</evidence>
<feature type="disulfide bond" evidence="1">
    <location>
        <begin position="96"/>
        <end position="130"/>
    </location>
</feature>
<dbReference type="Proteomes" id="UP000594262">
    <property type="component" value="Unplaced"/>
</dbReference>
<dbReference type="Pfam" id="PF01549">
    <property type="entry name" value="ShK"/>
    <property type="match status" value="9"/>
</dbReference>
<dbReference type="OrthoDB" id="291007at2759"/>
<accession>A0A7M5TYX2</accession>
<keyword evidence="2" id="KW-0732">Signal</keyword>
<feature type="domain" description="ShKT" evidence="3">
    <location>
        <begin position="276"/>
        <end position="313"/>
    </location>
</feature>
<evidence type="ECO:0000313" key="4">
    <source>
        <dbReference type="EnsemblMetazoa" id="CLYHEMP003948.1"/>
    </source>
</evidence>
<comment type="caution">
    <text evidence="1">Lacks conserved residue(s) required for the propagation of feature annotation.</text>
</comment>
<feature type="chain" id="PRO_5029902960" description="ShKT domain-containing protein" evidence="2">
    <location>
        <begin position="48"/>
        <end position="506"/>
    </location>
</feature>
<dbReference type="AlphaFoldDB" id="A0A7M5TYX2"/>
<protein>
    <recommendedName>
        <fullName evidence="3">ShKT domain-containing protein</fullName>
    </recommendedName>
</protein>
<feature type="domain" description="ShKT" evidence="3">
    <location>
        <begin position="96"/>
        <end position="130"/>
    </location>
</feature>
<feature type="domain" description="ShKT" evidence="3">
    <location>
        <begin position="237"/>
        <end position="270"/>
    </location>
</feature>
<feature type="disulfide bond" evidence="1">
    <location>
        <begin position="141"/>
        <end position="175"/>
    </location>
</feature>
<dbReference type="PROSITE" id="PS51670">
    <property type="entry name" value="SHKT"/>
    <property type="match status" value="8"/>
</dbReference>
<dbReference type="SMART" id="SM00254">
    <property type="entry name" value="ShKT"/>
    <property type="match status" value="10"/>
</dbReference>
<feature type="domain" description="ShKT" evidence="3">
    <location>
        <begin position="141"/>
        <end position="175"/>
    </location>
</feature>
<dbReference type="Gene3D" id="1.10.10.1940">
    <property type="match status" value="3"/>
</dbReference>
<evidence type="ECO:0000313" key="5">
    <source>
        <dbReference type="Proteomes" id="UP000594262"/>
    </source>
</evidence>
<feature type="domain" description="ShKT" evidence="3">
    <location>
        <begin position="469"/>
        <end position="506"/>
    </location>
</feature>
<feature type="domain" description="ShKT" evidence="3">
    <location>
        <begin position="367"/>
        <end position="404"/>
    </location>
</feature>
<evidence type="ECO:0000259" key="3">
    <source>
        <dbReference type="PROSITE" id="PS51670"/>
    </source>
</evidence>
<sequence>NSTKELFCTEIRINISDRPTRIIFCKMQFNSIIALLVLAFLPDTVSGVCQDKVGECAKYMKTGWYTCWVGSYMYDYCPRTCGFCDKGPIPKPKPGCHDFEKNCGTWKKMGYCENNALFMKKYCAKMCDMCRPVPTQTLGRCSDKHQHCADWAKNGECKKNPKFMLMNCKKSCKACYPIPTRGSLCKDQHQHCADWAKNGECKKNPKFMLASCKKSCRACLLVTPTRYPGPTKHQNPCHDEDPSFCAAQKSNCFWNSAIMSKKCKLTCRMCSTLADCFDKNSYCPKWAESGKCKVGSPYRPWMLETCEFTCTHCGKVLPTTAPPPPQACADEDQAFCRQHKGDCIFNSKVMSKKCKLTCQMCSQNLKCFDQNSYCPQWKKEGSCLKKSPYHVFMMTTCPYTCTKCGTVPLPTEAPTNAPTKAPTRAPPSKCMDTDPGFCLEQKDQCFNNNDVMSTKCFKTCKMCSPSTHCFDSDSYCPKWKELGYCKKDSPYHGFMNDKCKFTCQGC</sequence>
<feature type="disulfide bond" evidence="1">
    <location>
        <begin position="185"/>
        <end position="219"/>
    </location>
</feature>
<dbReference type="PANTHER" id="PTHR21724:SF109">
    <property type="entry name" value="SHKT DOMAIN-CONTAINING PROTEIN"/>
    <property type="match status" value="1"/>
</dbReference>